<accession>A0A0W0VWZ6</accession>
<dbReference type="STRING" id="45067.Llan_0409"/>
<protein>
    <recommendedName>
        <fullName evidence="3">Transmembrane protein</fullName>
    </recommendedName>
</protein>
<sequence length="178" mass="20486">MVNRNSLILLLLGVLFAAPGLVAYFFYSHPQWLGTSRTNKGILLTPPVKFVKMGEQSKWRLILWNPEYCSSNCLKQLDKLARIRLALGRRFYEVEQWLLLDKAESPQAPLLNLLKNRDIKIRCLAKNESGQLSILKSEPQIFIENPSDFLVLAYALDTQSEDIYHDIKHLLSLDKTND</sequence>
<comment type="caution">
    <text evidence="1">The sequence shown here is derived from an EMBL/GenBank/DDBJ whole genome shotgun (WGS) entry which is preliminary data.</text>
</comment>
<gene>
    <name evidence="1" type="ORF">Llan_0409</name>
</gene>
<evidence type="ECO:0000313" key="1">
    <source>
        <dbReference type="EMBL" id="KTD24715.1"/>
    </source>
</evidence>
<keyword evidence="2" id="KW-1185">Reference proteome</keyword>
<name>A0A0W0VWZ6_9GAMM</name>
<reference evidence="1 2" key="1">
    <citation type="submission" date="2015-11" db="EMBL/GenBank/DDBJ databases">
        <title>Genomic analysis of 38 Legionella species identifies large and diverse effector repertoires.</title>
        <authorList>
            <person name="Burstein D."/>
            <person name="Amaro F."/>
            <person name="Zusman T."/>
            <person name="Lifshitz Z."/>
            <person name="Cohen O."/>
            <person name="Gilbert J.A."/>
            <person name="Pupko T."/>
            <person name="Shuman H.A."/>
            <person name="Segal G."/>
        </authorList>
    </citation>
    <scope>NUCLEOTIDE SEQUENCE [LARGE SCALE GENOMIC DNA]</scope>
    <source>
        <strain evidence="1 2">ATCC 49751</strain>
    </source>
</reference>
<dbReference type="RefSeq" id="WP_231950105.1">
    <property type="nucleotide sequence ID" value="NZ_CAAAJD010000024.1"/>
</dbReference>
<dbReference type="PATRIC" id="fig|45067.4.peg.431"/>
<dbReference type="EMBL" id="LNYI01000009">
    <property type="protein sequence ID" value="KTD24715.1"/>
    <property type="molecule type" value="Genomic_DNA"/>
</dbReference>
<evidence type="ECO:0000313" key="2">
    <source>
        <dbReference type="Proteomes" id="UP000054869"/>
    </source>
</evidence>
<dbReference type="AlphaFoldDB" id="A0A0W0VWZ6"/>
<dbReference type="eggNOG" id="COG1999">
    <property type="taxonomic scope" value="Bacteria"/>
</dbReference>
<dbReference type="Proteomes" id="UP000054869">
    <property type="component" value="Unassembled WGS sequence"/>
</dbReference>
<organism evidence="1 2">
    <name type="scientific">Legionella lansingensis</name>
    <dbReference type="NCBI Taxonomy" id="45067"/>
    <lineage>
        <taxon>Bacteria</taxon>
        <taxon>Pseudomonadati</taxon>
        <taxon>Pseudomonadota</taxon>
        <taxon>Gammaproteobacteria</taxon>
        <taxon>Legionellales</taxon>
        <taxon>Legionellaceae</taxon>
        <taxon>Legionella</taxon>
    </lineage>
</organism>
<proteinExistence type="predicted"/>
<evidence type="ECO:0008006" key="3">
    <source>
        <dbReference type="Google" id="ProtNLM"/>
    </source>
</evidence>